<reference evidence="1" key="1">
    <citation type="submission" date="2020-11" db="EMBL/GenBank/DDBJ databases">
        <authorList>
            <consortium name="DOE Joint Genome Institute"/>
            <person name="Ahrendt S."/>
            <person name="Riley R."/>
            <person name="Andreopoulos W."/>
            <person name="Labutti K."/>
            <person name="Pangilinan J."/>
            <person name="Ruiz-Duenas F.J."/>
            <person name="Barrasa J.M."/>
            <person name="Sanchez-Garcia M."/>
            <person name="Camarero S."/>
            <person name="Miyauchi S."/>
            <person name="Serrano A."/>
            <person name="Linde D."/>
            <person name="Babiker R."/>
            <person name="Drula E."/>
            <person name="Ayuso-Fernandez I."/>
            <person name="Pacheco R."/>
            <person name="Padilla G."/>
            <person name="Ferreira P."/>
            <person name="Barriuso J."/>
            <person name="Kellner H."/>
            <person name="Castanera R."/>
            <person name="Alfaro M."/>
            <person name="Ramirez L."/>
            <person name="Pisabarro A.G."/>
            <person name="Kuo A."/>
            <person name="Tritt A."/>
            <person name="Lipzen A."/>
            <person name="He G."/>
            <person name="Yan M."/>
            <person name="Ng V."/>
            <person name="Cullen D."/>
            <person name="Martin F."/>
            <person name="Rosso M.-N."/>
            <person name="Henrissat B."/>
            <person name="Hibbett D."/>
            <person name="Martinez A.T."/>
            <person name="Grigoriev I.V."/>
        </authorList>
    </citation>
    <scope>NUCLEOTIDE SEQUENCE</scope>
    <source>
        <strain evidence="1">CIRM-BRFM 674</strain>
    </source>
</reference>
<organism evidence="1 2">
    <name type="scientific">Pholiota conissans</name>
    <dbReference type="NCBI Taxonomy" id="109636"/>
    <lineage>
        <taxon>Eukaryota</taxon>
        <taxon>Fungi</taxon>
        <taxon>Dikarya</taxon>
        <taxon>Basidiomycota</taxon>
        <taxon>Agaricomycotina</taxon>
        <taxon>Agaricomycetes</taxon>
        <taxon>Agaricomycetidae</taxon>
        <taxon>Agaricales</taxon>
        <taxon>Agaricineae</taxon>
        <taxon>Strophariaceae</taxon>
        <taxon>Pholiota</taxon>
    </lineage>
</organism>
<proteinExistence type="predicted"/>
<accession>A0A9P5Z3Q6</accession>
<dbReference type="AlphaFoldDB" id="A0A9P5Z3Q6"/>
<name>A0A9P5Z3Q6_9AGAR</name>
<evidence type="ECO:0000313" key="1">
    <source>
        <dbReference type="EMBL" id="KAF9480266.1"/>
    </source>
</evidence>
<dbReference type="Proteomes" id="UP000807469">
    <property type="component" value="Unassembled WGS sequence"/>
</dbReference>
<dbReference type="EMBL" id="MU155197">
    <property type="protein sequence ID" value="KAF9480266.1"/>
    <property type="molecule type" value="Genomic_DNA"/>
</dbReference>
<comment type="caution">
    <text evidence="1">The sequence shown here is derived from an EMBL/GenBank/DDBJ whole genome shotgun (WGS) entry which is preliminary data.</text>
</comment>
<keyword evidence="2" id="KW-1185">Reference proteome</keyword>
<evidence type="ECO:0000313" key="2">
    <source>
        <dbReference type="Proteomes" id="UP000807469"/>
    </source>
</evidence>
<protein>
    <submittedName>
        <fullName evidence="1">Uncharacterized protein</fullName>
    </submittedName>
</protein>
<dbReference type="OrthoDB" id="2985946at2759"/>
<gene>
    <name evidence="1" type="ORF">BDN70DRAFT_931837</name>
</gene>
<sequence length="458" mass="52215">MSTPISNVAPAEIIDLVVDAISQFQDKETRISTLASVALVSWYCRHRAHARLFSNLFINNATHTWMRRIRNLSRLIEADTQSEVSGVASYIRSFSVQLDGSMALIRAPLDNGTLASILRKIFKTKDTGPRSLKLSFFPRGSLGHRLDWTTLNANFLSAFHGLSSNPMFTTLHLEFFSNVPRTLLHKSFVKNVRLGNVELADDIGDNEKIPEEIQSDSSEGRDFHSRAMEGQAVPLESIEIDPSFPLLRIIDMTPQQALHPSLAFSHLKFLTTHVNSIEEFHKMLWILGNAAFLESLRITVSIKDYYLPEPDLRTTSLRLIQLKTISVVLISPSFKNTRTSILQICAFMNHLTLHPNLEAVDIFRFLHISRNTSPMPDQIFDGHEFHLLDRLFSQARFGALKRLTITLWFDLYTGCGHWDRRAFEQASQEYLLKLFALTTESHTALAINFQLDVRLMYE</sequence>